<sequence>MTLEEKQGSGGTHMNGRVSEGAHQSPKMTDLAGGGERRWSPRATQASSGEEDPNPESTDCRPSRRLSRRLVAGRCLLQMKVNGSFACVLAVTGE</sequence>
<name>M8CMH8_AEGTA</name>
<dbReference type="AlphaFoldDB" id="M8CMH8"/>
<protein>
    <submittedName>
        <fullName evidence="1">Uncharacterized protein</fullName>
    </submittedName>
</protein>
<reference evidence="1" key="1">
    <citation type="submission" date="2015-06" db="UniProtKB">
        <authorList>
            <consortium name="EnsemblPlants"/>
        </authorList>
    </citation>
    <scope>IDENTIFICATION</scope>
</reference>
<organism evidence="1">
    <name type="scientific">Aegilops tauschii</name>
    <name type="common">Tausch's goatgrass</name>
    <name type="synonym">Aegilops squarrosa</name>
    <dbReference type="NCBI Taxonomy" id="37682"/>
    <lineage>
        <taxon>Eukaryota</taxon>
        <taxon>Viridiplantae</taxon>
        <taxon>Streptophyta</taxon>
        <taxon>Embryophyta</taxon>
        <taxon>Tracheophyta</taxon>
        <taxon>Spermatophyta</taxon>
        <taxon>Magnoliopsida</taxon>
        <taxon>Liliopsida</taxon>
        <taxon>Poales</taxon>
        <taxon>Poaceae</taxon>
        <taxon>BOP clade</taxon>
        <taxon>Pooideae</taxon>
        <taxon>Triticodae</taxon>
        <taxon>Triticeae</taxon>
        <taxon>Triticinae</taxon>
        <taxon>Aegilops</taxon>
    </lineage>
</organism>
<evidence type="ECO:0000313" key="1">
    <source>
        <dbReference type="EnsemblPlants" id="EMT24711"/>
    </source>
</evidence>
<proteinExistence type="predicted"/>
<dbReference type="EnsemblPlants" id="EMT24711">
    <property type="protein sequence ID" value="EMT24711"/>
    <property type="gene ID" value="F775_08371"/>
</dbReference>
<accession>M8CMH8</accession>